<proteinExistence type="predicted"/>
<dbReference type="RefSeq" id="YP_010111898.1">
    <property type="nucleotide sequence ID" value="NC_055886.1"/>
</dbReference>
<protein>
    <submittedName>
        <fullName evidence="1">Uncharacterized protein</fullName>
    </submittedName>
</protein>
<dbReference type="GeneID" id="65130433"/>
<dbReference type="Proteomes" id="UP000594097">
    <property type="component" value="Segment"/>
</dbReference>
<dbReference type="KEGG" id="vg:65130433"/>
<dbReference type="EMBL" id="MT774393">
    <property type="protein sequence ID" value="QOR59740.1"/>
    <property type="molecule type" value="Genomic_DNA"/>
</dbReference>
<accession>A0A7M1S2T7</accession>
<sequence>MAQVEANAASVAVEKPVVKAVVNEINTSLKPEIIGVAIHKIARIERDGRKYFAISALNVANNEPVRLSASVDMVEVFNLDHIIREGNYNTETERPLYLKVEVVYVPNDGNKYGYVDKDGGVHEYRNAGNYIFRNIVGTLEGHIIREAEANKYAQAYQAKGRTEEAKVYFHEMKGRNYIPGVSEDDDNFFIKMLALVKNS</sequence>
<keyword evidence="2" id="KW-1185">Reference proteome</keyword>
<name>A0A7M1S2T7_9CAUD</name>
<evidence type="ECO:0000313" key="1">
    <source>
        <dbReference type="EMBL" id="QOR59740.1"/>
    </source>
</evidence>
<reference evidence="1 2" key="1">
    <citation type="submission" date="2020-07" db="EMBL/GenBank/DDBJ databases">
        <title>Taxonomic proposal: Crassvirales, a new order of highly abundant and diverse bacterial viruses.</title>
        <authorList>
            <person name="Shkoporov A.N."/>
            <person name="Stockdale S.R."/>
            <person name="Guerin E."/>
            <person name="Ross R.P."/>
            <person name="Hill C."/>
        </authorList>
    </citation>
    <scope>NUCLEOTIDE SEQUENCE [LARGE SCALE GENOMIC DNA]</scope>
</reference>
<evidence type="ECO:0000313" key="2">
    <source>
        <dbReference type="Proteomes" id="UP000594097"/>
    </source>
</evidence>
<organism evidence="1 2">
    <name type="scientific">uncultured phage cr127_1</name>
    <dbReference type="NCBI Taxonomy" id="2772077"/>
    <lineage>
        <taxon>Viruses</taxon>
        <taxon>Duplodnaviria</taxon>
        <taxon>Heunggongvirae</taxon>
        <taxon>Uroviricota</taxon>
        <taxon>Caudoviricetes</taxon>
        <taxon>Crassvirales</taxon>
        <taxon>Crevaviridae</taxon>
        <taxon>Doltivirinae</taxon>
        <taxon>Kahucivirus</taxon>
        <taxon>Kahucivirus intestinalis</taxon>
    </lineage>
</organism>